<comment type="caution">
    <text evidence="1">The sequence shown here is derived from an EMBL/GenBank/DDBJ whole genome shotgun (WGS) entry which is preliminary data.</text>
</comment>
<dbReference type="Proteomes" id="UP001432322">
    <property type="component" value="Unassembled WGS sequence"/>
</dbReference>
<organism evidence="1 2">
    <name type="scientific">Pristionchus fissidentatus</name>
    <dbReference type="NCBI Taxonomy" id="1538716"/>
    <lineage>
        <taxon>Eukaryota</taxon>
        <taxon>Metazoa</taxon>
        <taxon>Ecdysozoa</taxon>
        <taxon>Nematoda</taxon>
        <taxon>Chromadorea</taxon>
        <taxon>Rhabditida</taxon>
        <taxon>Rhabditina</taxon>
        <taxon>Diplogasteromorpha</taxon>
        <taxon>Diplogasteroidea</taxon>
        <taxon>Neodiplogasteridae</taxon>
        <taxon>Pristionchus</taxon>
    </lineage>
</organism>
<keyword evidence="2" id="KW-1185">Reference proteome</keyword>
<feature type="non-terminal residue" evidence="1">
    <location>
        <position position="1"/>
    </location>
</feature>
<evidence type="ECO:0000313" key="1">
    <source>
        <dbReference type="EMBL" id="GMT21153.1"/>
    </source>
</evidence>
<protein>
    <recommendedName>
        <fullName evidence="3">Ribosomal protein</fullName>
    </recommendedName>
</protein>
<gene>
    <name evidence="1" type="ORF">PFISCL1PPCAC_12450</name>
</gene>
<evidence type="ECO:0008006" key="3">
    <source>
        <dbReference type="Google" id="ProtNLM"/>
    </source>
</evidence>
<dbReference type="AlphaFoldDB" id="A0AAV5VNY7"/>
<name>A0AAV5VNY7_9BILA</name>
<reference evidence="1" key="1">
    <citation type="submission" date="2023-10" db="EMBL/GenBank/DDBJ databases">
        <title>Genome assembly of Pristionchus species.</title>
        <authorList>
            <person name="Yoshida K."/>
            <person name="Sommer R.J."/>
        </authorList>
    </citation>
    <scope>NUCLEOTIDE SEQUENCE</scope>
    <source>
        <strain evidence="1">RS5133</strain>
    </source>
</reference>
<proteinExistence type="predicted"/>
<accession>A0AAV5VNY7</accession>
<evidence type="ECO:0000313" key="2">
    <source>
        <dbReference type="Proteomes" id="UP001432322"/>
    </source>
</evidence>
<dbReference type="EMBL" id="BTSY01000003">
    <property type="protein sequence ID" value="GMT21153.1"/>
    <property type="molecule type" value="Genomic_DNA"/>
</dbReference>
<sequence length="100" mass="10988">SHVTNVARRTQKKTILTKTCFTLLKNVLKGLLTLAKNAANVLPAAGFELGGLGLKVKRRPQKAAPFSAKSAERPSQTLSPFEITWRHMEVCCDSMSVTYN</sequence>